<evidence type="ECO:0000256" key="1">
    <source>
        <dbReference type="SAM" id="Phobius"/>
    </source>
</evidence>
<gene>
    <name evidence="2" type="ORF">DWW25_08660</name>
</gene>
<feature type="transmembrane region" description="Helical" evidence="1">
    <location>
        <begin position="384"/>
        <end position="403"/>
    </location>
</feature>
<dbReference type="AlphaFoldDB" id="A0A412VZD1"/>
<feature type="transmembrane region" description="Helical" evidence="1">
    <location>
        <begin position="69"/>
        <end position="88"/>
    </location>
</feature>
<dbReference type="RefSeq" id="WP_117809545.1">
    <property type="nucleotide sequence ID" value="NZ_JAQCUV010000015.1"/>
</dbReference>
<evidence type="ECO:0000313" key="2">
    <source>
        <dbReference type="EMBL" id="RGV15381.1"/>
    </source>
</evidence>
<feature type="transmembrane region" description="Helical" evidence="1">
    <location>
        <begin position="168"/>
        <end position="184"/>
    </location>
</feature>
<name>A0A412VZD1_9BACE</name>
<organism evidence="2 3">
    <name type="scientific">Bacteroides xylanisolvens</name>
    <dbReference type="NCBI Taxonomy" id="371601"/>
    <lineage>
        <taxon>Bacteria</taxon>
        <taxon>Pseudomonadati</taxon>
        <taxon>Bacteroidota</taxon>
        <taxon>Bacteroidia</taxon>
        <taxon>Bacteroidales</taxon>
        <taxon>Bacteroidaceae</taxon>
        <taxon>Bacteroides</taxon>
    </lineage>
</organism>
<feature type="transmembrane region" description="Helical" evidence="1">
    <location>
        <begin position="219"/>
        <end position="239"/>
    </location>
</feature>
<feature type="transmembrane region" description="Helical" evidence="1">
    <location>
        <begin position="40"/>
        <end position="57"/>
    </location>
</feature>
<evidence type="ECO:0000313" key="3">
    <source>
        <dbReference type="Proteomes" id="UP000283369"/>
    </source>
</evidence>
<keyword evidence="1" id="KW-1133">Transmembrane helix</keyword>
<accession>A0A412VZD1</accession>
<feature type="transmembrane region" description="Helical" evidence="1">
    <location>
        <begin position="330"/>
        <end position="353"/>
    </location>
</feature>
<keyword evidence="1" id="KW-0812">Transmembrane</keyword>
<dbReference type="Proteomes" id="UP000283369">
    <property type="component" value="Unassembled WGS sequence"/>
</dbReference>
<feature type="transmembrane region" description="Helical" evidence="1">
    <location>
        <begin position="12"/>
        <end position="33"/>
    </location>
</feature>
<comment type="caution">
    <text evidence="2">The sequence shown here is derived from an EMBL/GenBank/DDBJ whole genome shotgun (WGS) entry which is preliminary data.</text>
</comment>
<reference evidence="2 3" key="1">
    <citation type="submission" date="2018-08" db="EMBL/GenBank/DDBJ databases">
        <title>A genome reference for cultivated species of the human gut microbiota.</title>
        <authorList>
            <person name="Zou Y."/>
            <person name="Xue W."/>
            <person name="Luo G."/>
        </authorList>
    </citation>
    <scope>NUCLEOTIDE SEQUENCE [LARGE SCALE GENOMIC DNA]</scope>
    <source>
        <strain evidence="2 3">AF14-7</strain>
    </source>
</reference>
<feature type="transmembrane region" description="Helical" evidence="1">
    <location>
        <begin position="131"/>
        <end position="161"/>
    </location>
</feature>
<feature type="transmembrane region" description="Helical" evidence="1">
    <location>
        <begin position="100"/>
        <end position="125"/>
    </location>
</feature>
<keyword evidence="1" id="KW-0472">Membrane</keyword>
<proteinExistence type="predicted"/>
<protein>
    <recommendedName>
        <fullName evidence="4">O-antigen ligase family protein</fullName>
    </recommendedName>
</protein>
<sequence>MMLDKTLPINRWQLKLLAILLVANSVYAVAWLGSYKYHNAVIELMINVLIIGIAFVVSTSRKLEERNNYKIIVIYFVWMLLQSFRGLLGCEMYMDYRQLVDGTVMLSLPILIFPFAYPVIVQYILRRWLFWGGLVFLFFILWNVGPNCLYLAPISLLACFFFDLPKKWKFAIGIILVVWLGAVMDRANLIRSLMMIFCALGVKYRQLVSDKMLRFAHHFFYVIPLFLLLLGFLGNFNLFQYLQEDNNGKHTKQVVKSDGSVQNVNIFGDTRTFIYREVLESSIKHDYVLWGRSPARGNDDYFFESLVSDGKGHALRPNERHVNEVGFLNIYTWIGLVGIILYSCIFFKASFLAVSRSHNVYMKFLGVFVAFRWALGWIEDINLFFIQSIILWMMIAMCMSDKFRNMDDSEFRMWFLKCLP</sequence>
<dbReference type="EMBL" id="QRYV01000017">
    <property type="protein sequence ID" value="RGV15381.1"/>
    <property type="molecule type" value="Genomic_DNA"/>
</dbReference>
<evidence type="ECO:0008006" key="4">
    <source>
        <dbReference type="Google" id="ProtNLM"/>
    </source>
</evidence>